<dbReference type="PANTHER" id="PTHR30136:SF24">
    <property type="entry name" value="HTH-TYPE TRANSCRIPTIONAL REPRESSOR ALLR"/>
    <property type="match status" value="1"/>
</dbReference>
<reference evidence="6 8" key="2">
    <citation type="submission" date="2018-12" db="EMBL/GenBank/DDBJ databases">
        <authorList>
            <person name="hu s."/>
            <person name="Xu Y."/>
            <person name="Xu B."/>
            <person name="Li F."/>
        </authorList>
    </citation>
    <scope>NUCLEOTIDE SEQUENCE [LARGE SCALE GENOMIC DNA]</scope>
    <source>
        <strain evidence="6 8">KSW2-17</strain>
    </source>
</reference>
<evidence type="ECO:0000313" key="8">
    <source>
        <dbReference type="Proteomes" id="UP000268291"/>
    </source>
</evidence>
<name>A0A2P8GRA1_9MICO</name>
<dbReference type="EMBL" id="PYAU01000001">
    <property type="protein sequence ID" value="PSL36500.1"/>
    <property type="molecule type" value="Genomic_DNA"/>
</dbReference>
<dbReference type="SUPFAM" id="SSF55781">
    <property type="entry name" value="GAF domain-like"/>
    <property type="match status" value="2"/>
</dbReference>
<dbReference type="Proteomes" id="UP000241203">
    <property type="component" value="Unassembled WGS sequence"/>
</dbReference>
<dbReference type="PROSITE" id="PS51078">
    <property type="entry name" value="ICLR_ED"/>
    <property type="match status" value="1"/>
</dbReference>
<evidence type="ECO:0000256" key="3">
    <source>
        <dbReference type="ARBA" id="ARBA00023163"/>
    </source>
</evidence>
<proteinExistence type="predicted"/>
<protein>
    <submittedName>
        <fullName evidence="5">DNA-binding IclR family transcriptional regulator</fullName>
    </submittedName>
</protein>
<evidence type="ECO:0000313" key="5">
    <source>
        <dbReference type="EMBL" id="PSL36500.1"/>
    </source>
</evidence>
<sequence length="473" mass="48909">MTSSVEVAFRVLRIVAERTDPTSPMGTGAIGRALGWSASSASRSCAALARVGLLAPGEVYGSYRLGREAIRLSGRAAARVALPVRYALTIAAQTTGETACVAARSGDTLHVVASVGSEWTLHAAADVGEPVADGSAIARANAGEVGSSATHPRIVESRTERVVEVASAVLGPDGECVAVVAVRLPLNRSTGGVPRARRAVDAARRRIETMIAEGAGEPHPHPVAVAVGGTDVESPTSALDAAVRVLGHLADGHDSLSGTARSVGLRTERVQRLVTALERAGVVSRRLEGDGVGVCWGVHGWHRAATAPILTSAGRRLVAQTATDAGVYGFITVLKGIRSFTVVEEVGEPDGGLVMMPWLGRPHPVIGSDGGPTLVMEFEPADLSGLLRRRHSEHDLSLLMERMRVVSRDGVISIDSDDDAGLLSVSAPVRDASGAVAAAACLTGATDAARPRRAELELATRDLATRLSDLLGG</sequence>
<keyword evidence="2 5" id="KW-0238">DNA-binding</keyword>
<dbReference type="GO" id="GO:0003700">
    <property type="term" value="F:DNA-binding transcription factor activity"/>
    <property type="evidence" value="ECO:0007669"/>
    <property type="project" value="TreeGrafter"/>
</dbReference>
<dbReference type="Pfam" id="PF09339">
    <property type="entry name" value="HTH_IclR"/>
    <property type="match status" value="1"/>
</dbReference>
<keyword evidence="1" id="KW-0805">Transcription regulation</keyword>
<dbReference type="EMBL" id="RZGY01000001">
    <property type="protein sequence ID" value="RUQ85579.1"/>
    <property type="molecule type" value="Genomic_DNA"/>
</dbReference>
<evidence type="ECO:0000256" key="1">
    <source>
        <dbReference type="ARBA" id="ARBA00023015"/>
    </source>
</evidence>
<dbReference type="InterPro" id="IPR005471">
    <property type="entry name" value="Tscrpt_reg_IclR_N"/>
</dbReference>
<dbReference type="InterPro" id="IPR036390">
    <property type="entry name" value="WH_DNA-bd_sf"/>
</dbReference>
<dbReference type="AlphaFoldDB" id="A0A2P8GRA1"/>
<dbReference type="InterPro" id="IPR036388">
    <property type="entry name" value="WH-like_DNA-bd_sf"/>
</dbReference>
<feature type="domain" description="IclR-ED" evidence="4">
    <location>
        <begin position="297"/>
        <end position="473"/>
    </location>
</feature>
<dbReference type="PANTHER" id="PTHR30136">
    <property type="entry name" value="HELIX-TURN-HELIX TRANSCRIPTIONAL REGULATOR, ICLR FAMILY"/>
    <property type="match status" value="1"/>
</dbReference>
<dbReference type="OrthoDB" id="5065611at2"/>
<keyword evidence="3" id="KW-0804">Transcription</keyword>
<keyword evidence="8" id="KW-1185">Reference proteome</keyword>
<comment type="caution">
    <text evidence="5">The sequence shown here is derived from an EMBL/GenBank/DDBJ whole genome shotgun (WGS) entry which is preliminary data.</text>
</comment>
<dbReference type="Gene3D" id="1.10.10.10">
    <property type="entry name" value="Winged helix-like DNA-binding domain superfamily/Winged helix DNA-binding domain"/>
    <property type="match status" value="1"/>
</dbReference>
<evidence type="ECO:0000259" key="4">
    <source>
        <dbReference type="PROSITE" id="PS51078"/>
    </source>
</evidence>
<evidence type="ECO:0000313" key="7">
    <source>
        <dbReference type="Proteomes" id="UP000241203"/>
    </source>
</evidence>
<organism evidence="5 7">
    <name type="scientific">Labedella gwakjiensis</name>
    <dbReference type="NCBI Taxonomy" id="390269"/>
    <lineage>
        <taxon>Bacteria</taxon>
        <taxon>Bacillati</taxon>
        <taxon>Actinomycetota</taxon>
        <taxon>Actinomycetes</taxon>
        <taxon>Micrococcales</taxon>
        <taxon>Microbacteriaceae</taxon>
        <taxon>Labedella</taxon>
    </lineage>
</organism>
<dbReference type="InterPro" id="IPR014757">
    <property type="entry name" value="Tscrpt_reg_IclR_C"/>
</dbReference>
<dbReference type="GO" id="GO:0003677">
    <property type="term" value="F:DNA binding"/>
    <property type="evidence" value="ECO:0007669"/>
    <property type="project" value="UniProtKB-KW"/>
</dbReference>
<evidence type="ECO:0000313" key="6">
    <source>
        <dbReference type="EMBL" id="RUQ85579.1"/>
    </source>
</evidence>
<dbReference type="SUPFAM" id="SSF46785">
    <property type="entry name" value="Winged helix' DNA-binding domain"/>
    <property type="match status" value="1"/>
</dbReference>
<dbReference type="InterPro" id="IPR050707">
    <property type="entry name" value="HTH_MetabolicPath_Reg"/>
</dbReference>
<accession>A0A2P8GRA1</accession>
<dbReference type="GO" id="GO:0045892">
    <property type="term" value="P:negative regulation of DNA-templated transcription"/>
    <property type="evidence" value="ECO:0007669"/>
    <property type="project" value="TreeGrafter"/>
</dbReference>
<gene>
    <name evidence="5" type="ORF">CLV49_0091</name>
    <name evidence="6" type="ORF">ELQ93_00610</name>
</gene>
<dbReference type="Gene3D" id="3.30.450.40">
    <property type="match status" value="1"/>
</dbReference>
<dbReference type="InterPro" id="IPR029016">
    <property type="entry name" value="GAF-like_dom_sf"/>
</dbReference>
<dbReference type="Proteomes" id="UP000268291">
    <property type="component" value="Unassembled WGS sequence"/>
</dbReference>
<evidence type="ECO:0000256" key="2">
    <source>
        <dbReference type="ARBA" id="ARBA00023125"/>
    </source>
</evidence>
<reference evidence="5 7" key="1">
    <citation type="submission" date="2018-03" db="EMBL/GenBank/DDBJ databases">
        <title>Genomic Encyclopedia of Archaeal and Bacterial Type Strains, Phase II (KMG-II): from individual species to whole genera.</title>
        <authorList>
            <person name="Goeker M."/>
        </authorList>
    </citation>
    <scope>NUCLEOTIDE SEQUENCE [LARGE SCALE GENOMIC DNA]</scope>
    <source>
        <strain evidence="5 7">DSM 21548</strain>
    </source>
</reference>
<dbReference type="RefSeq" id="WP_106561768.1">
    <property type="nucleotide sequence ID" value="NZ_PYAU01000001.1"/>
</dbReference>